<dbReference type="AlphaFoldDB" id="A0A4R3N1B3"/>
<protein>
    <submittedName>
        <fullName evidence="1">Uncharacterized protein DUF349</fullName>
    </submittedName>
</protein>
<comment type="caution">
    <text evidence="1">The sequence shown here is derived from an EMBL/GenBank/DDBJ whole genome shotgun (WGS) entry which is preliminary data.</text>
</comment>
<organism evidence="1 2">
    <name type="scientific">Thiobaca trueperi</name>
    <dbReference type="NCBI Taxonomy" id="127458"/>
    <lineage>
        <taxon>Bacteria</taxon>
        <taxon>Pseudomonadati</taxon>
        <taxon>Pseudomonadota</taxon>
        <taxon>Gammaproteobacteria</taxon>
        <taxon>Chromatiales</taxon>
        <taxon>Chromatiaceae</taxon>
        <taxon>Thiobaca</taxon>
    </lineage>
</organism>
<name>A0A4R3N1B3_9GAMM</name>
<dbReference type="Proteomes" id="UP000295717">
    <property type="component" value="Unassembled WGS sequence"/>
</dbReference>
<dbReference type="InterPro" id="IPR007139">
    <property type="entry name" value="DUF349"/>
</dbReference>
<dbReference type="OrthoDB" id="5523335at2"/>
<dbReference type="EMBL" id="SMAO01000005">
    <property type="protein sequence ID" value="TCT20853.1"/>
    <property type="molecule type" value="Genomic_DNA"/>
</dbReference>
<sequence>MLFGRFLKKRQQAAVEAKQAIASQTQEALAEQARHHADAAKRDEATRQLQNLPLLRQIRTDDPDSGVRETATTRYRDLLCDSACDIPLAVQLDELSRIDDLPLLETLAIQAHAAEIRRALIERIASPAVLAQCAVRDSLASNRGLAVERLQDRAALEQVLRQIGKKDKNVYRAAREKLRLIAEQDELPRRIGAQCEELCARVEHLGRLGNWGQDRALLEHLDRQWAAIQEHAEADWQARYQAGRERFLTAHDDFCREQAAQIAAQATQATSLAERQALLDELATATDLTDESGIAALCERLAARWKSLPALPEARQRPLDARYDALMRAADAVRQSFAERGQNAARLEKLTARAARLLDESRPLDHQDAQSLLERGRALANGLSDPDAAQPFLTLAERLESRLATQRRHAEQRLALLPERLAELETHLAAGELKKADPLYQSLQAGLDMIKASGLQQGAESDIARRLRALAPQLRELQHWRRWGADQHREGLCDDMEELITRELPLEALAERLHALQMDWKGLDKTGSPANQALWERFHAASDAVYARCRPFMQAQAVERESNRLAREQICQQIEDFLSKIDWERVDWKKILRAERETRQLWSGIGPTEGRHRKALERRFHQSLRQLDQRLDAERKRNQAHKHRLIEQVQALAEAPDLDAAIEQTKTLQREWRTTVPARQKDENRLWQSFRAACDAVFERRAVLHQAHANELKSNLATRETICAEARAFAASETDPKRLAAALHEFEERWRAAQSLPVPRQVAGQLTRQWQACRDDLEQRQRQSEDRQRQTALERLQRQAELCERFELSLLGKTTDLIDAETASQLWRAAQTQGESDLQQALAARFELALKAAQDPEQLAELRYRYAANGERRSQICLQLEIITGLSSPANLAQQRLEFQVARLAERMVEGEDDPLQGTTQLLHDWYLCGPAPQDASLLARFERVRQALTARTGEQAAQMRQD</sequence>
<reference evidence="1 2" key="1">
    <citation type="submission" date="2019-03" db="EMBL/GenBank/DDBJ databases">
        <title>Genomic Encyclopedia of Type Strains, Phase IV (KMG-IV): sequencing the most valuable type-strain genomes for metagenomic binning, comparative biology and taxonomic classification.</title>
        <authorList>
            <person name="Goeker M."/>
        </authorList>
    </citation>
    <scope>NUCLEOTIDE SEQUENCE [LARGE SCALE GENOMIC DNA]</scope>
    <source>
        <strain evidence="1 2">DSM 13587</strain>
    </source>
</reference>
<accession>A0A4R3N1B3</accession>
<gene>
    <name evidence="1" type="ORF">EDC35_105297</name>
</gene>
<dbReference type="Pfam" id="PF03993">
    <property type="entry name" value="DUF349"/>
    <property type="match status" value="3"/>
</dbReference>
<evidence type="ECO:0000313" key="2">
    <source>
        <dbReference type="Proteomes" id="UP000295717"/>
    </source>
</evidence>
<keyword evidence="2" id="KW-1185">Reference proteome</keyword>
<proteinExistence type="predicted"/>
<dbReference type="RefSeq" id="WP_132977453.1">
    <property type="nucleotide sequence ID" value="NZ_SMAO01000005.1"/>
</dbReference>
<evidence type="ECO:0000313" key="1">
    <source>
        <dbReference type="EMBL" id="TCT20853.1"/>
    </source>
</evidence>